<dbReference type="Gene3D" id="1.25.10.10">
    <property type="entry name" value="Leucine-rich Repeat Variant"/>
    <property type="match status" value="2"/>
</dbReference>
<dbReference type="PROSITE" id="PS50077">
    <property type="entry name" value="HEAT_REPEAT"/>
    <property type="match status" value="1"/>
</dbReference>
<dbReference type="GO" id="GO:0055037">
    <property type="term" value="C:recycling endosome"/>
    <property type="evidence" value="ECO:0007669"/>
    <property type="project" value="TreeGrafter"/>
</dbReference>
<accession>A0A1B6K3F0</accession>
<protein>
    <recommendedName>
        <fullName evidence="5">LisH domain-containing protein</fullName>
    </recommendedName>
</protein>
<feature type="region of interest" description="Disordered" evidence="3">
    <location>
        <begin position="124"/>
        <end position="160"/>
    </location>
</feature>
<name>A0A1B6K3F0_9HEMI</name>
<keyword evidence="2" id="KW-0175">Coiled coil</keyword>
<proteinExistence type="predicted"/>
<dbReference type="PANTHER" id="PTHR32059">
    <property type="entry name" value="RAB11-BINDING PROTEIN RELCH"/>
    <property type="match status" value="1"/>
</dbReference>
<evidence type="ECO:0000256" key="1">
    <source>
        <dbReference type="PROSITE-ProRule" id="PRU00103"/>
    </source>
</evidence>
<gene>
    <name evidence="4" type="ORF">g.16586</name>
</gene>
<dbReference type="AlphaFoldDB" id="A0A1B6K3F0"/>
<organism evidence="4">
    <name type="scientific">Homalodisca liturata</name>
    <dbReference type="NCBI Taxonomy" id="320908"/>
    <lineage>
        <taxon>Eukaryota</taxon>
        <taxon>Metazoa</taxon>
        <taxon>Ecdysozoa</taxon>
        <taxon>Arthropoda</taxon>
        <taxon>Hexapoda</taxon>
        <taxon>Insecta</taxon>
        <taxon>Pterygota</taxon>
        <taxon>Neoptera</taxon>
        <taxon>Paraneoptera</taxon>
        <taxon>Hemiptera</taxon>
        <taxon>Auchenorrhyncha</taxon>
        <taxon>Membracoidea</taxon>
        <taxon>Cicadellidae</taxon>
        <taxon>Cicadellinae</taxon>
        <taxon>Proconiini</taxon>
        <taxon>Homalodisca</taxon>
    </lineage>
</organism>
<feature type="non-terminal residue" evidence="4">
    <location>
        <position position="1"/>
    </location>
</feature>
<dbReference type="GO" id="GO:0032367">
    <property type="term" value="P:intracellular cholesterol transport"/>
    <property type="evidence" value="ECO:0007669"/>
    <property type="project" value="InterPro"/>
</dbReference>
<dbReference type="InterPro" id="IPR011989">
    <property type="entry name" value="ARM-like"/>
</dbReference>
<dbReference type="InterPro" id="IPR021133">
    <property type="entry name" value="HEAT_type_2"/>
</dbReference>
<feature type="compositionally biased region" description="Acidic residues" evidence="3">
    <location>
        <begin position="143"/>
        <end position="153"/>
    </location>
</feature>
<evidence type="ECO:0008006" key="5">
    <source>
        <dbReference type="Google" id="ProtNLM"/>
    </source>
</evidence>
<dbReference type="InterPro" id="IPR016024">
    <property type="entry name" value="ARM-type_fold"/>
</dbReference>
<dbReference type="SUPFAM" id="SSF48371">
    <property type="entry name" value="ARM repeat"/>
    <property type="match status" value="1"/>
</dbReference>
<evidence type="ECO:0000313" key="4">
    <source>
        <dbReference type="EMBL" id="JAT05992.1"/>
    </source>
</evidence>
<reference evidence="4" key="1">
    <citation type="submission" date="2015-11" db="EMBL/GenBank/DDBJ databases">
        <title>De novo transcriptome assembly of four potential Pierce s Disease insect vectors from Arizona vineyards.</title>
        <authorList>
            <person name="Tassone E.E."/>
        </authorList>
    </citation>
    <scope>NUCLEOTIDE SEQUENCE</scope>
</reference>
<evidence type="ECO:0000256" key="2">
    <source>
        <dbReference type="SAM" id="Coils"/>
    </source>
</evidence>
<dbReference type="InterPro" id="IPR040362">
    <property type="entry name" value="RELCH"/>
</dbReference>
<feature type="coiled-coil region" evidence="2">
    <location>
        <begin position="23"/>
        <end position="57"/>
    </location>
</feature>
<evidence type="ECO:0000256" key="3">
    <source>
        <dbReference type="SAM" id="MobiDB-lite"/>
    </source>
</evidence>
<dbReference type="PANTHER" id="PTHR32059:SF0">
    <property type="entry name" value="RAB11-BINDING PROTEIN RELCH"/>
    <property type="match status" value="1"/>
</dbReference>
<sequence length="907" mass="99682">PMRDCGSQVTLATDEELALKQQVMSLTVELEEVRTQLVNLEREKAELTANIERLSTVETVPTHYATETVSVRSATPEHFEMIDATARHGSESGSGMERLCDDNDTSSLNDTEWTRVNACIDSETGSALGHYPEGSGRPGDIEGGCEEREEPAGAEDPLPLDLLSPSVTANRSLPPEFQREVVCRCFVNTARVGEAPLLQELLHEGISLARLTHVVALTLPRIIPNVLINKREELIPLLVCTIHLHQDSAQRDTLLQWLFNLKKRPQEEERRCILAGMVSLARASSQTVIESELLPHCWEQMSHKHTERRLLVAEACSALAPYISAGLRNSLLLSILQQLLGEDREETVRVSCVRSLALIVAVMADTDKYTQCEELTLIALQDSSTAVADSAVHILLPILAQWSLTLHYLQDKLLTRLLSSLHAALKRSGGGASVLLLSAIRSLLPYLVMSVAAVETVTSRILPGLPLAEPRSGFADLCQGLANPAIFYNREFTVGSVMSAFDVVVRETRWSELDWVLNTMIPKLLDSLDLVDVTNEDLLNGFIAFFKSLTAGFGKTVTVNMIKPIFSERLNVLESRLVNLDKDWPNLSLIPVYLLAVVAPVQSEVGEVGNTVQRFLLSLALCGAPVDCLQVSVSQLSKVPALHETLMTALWEGVVHPRPSVRAVTATMFGHAIRCVGESMTTNRIVPALITLASDPDITVKTATIPVFGTLIEYSTNKEVEDKTYFQLQSLLSDPTARDSHPALLQLVATLGRIVSRCDSWFRDDVVVPQLAATAAYTLQLTNQSRRLDLALALVQAFNNAVYCSLSKSTITTALIPGLRYLEQVCSQSLTSHHETVLSMIQEAESRSDIAKPIERSSSTLSLAMATSNVGQGMEDVKNRVTKMFQTPISRPTNLPNLQSINIFRKK</sequence>
<dbReference type="GO" id="GO:0005802">
    <property type="term" value="C:trans-Golgi network"/>
    <property type="evidence" value="ECO:0007669"/>
    <property type="project" value="InterPro"/>
</dbReference>
<feature type="repeat" description="HEAT" evidence="1">
    <location>
        <begin position="685"/>
        <end position="723"/>
    </location>
</feature>
<dbReference type="EMBL" id="GECU01001715">
    <property type="protein sequence ID" value="JAT05992.1"/>
    <property type="molecule type" value="Transcribed_RNA"/>
</dbReference>